<accession>A0ABV6P011</accession>
<protein>
    <submittedName>
        <fullName evidence="3">VOC family protein</fullName>
    </submittedName>
</protein>
<feature type="region of interest" description="Disordered" evidence="1">
    <location>
        <begin position="72"/>
        <end position="136"/>
    </location>
</feature>
<evidence type="ECO:0000313" key="3">
    <source>
        <dbReference type="EMBL" id="MFC0566370.1"/>
    </source>
</evidence>
<dbReference type="Pfam" id="PF18029">
    <property type="entry name" value="Glyoxalase_6"/>
    <property type="match status" value="1"/>
</dbReference>
<dbReference type="Proteomes" id="UP001589894">
    <property type="component" value="Unassembled WGS sequence"/>
</dbReference>
<name>A0ABV6P011_9ACTN</name>
<feature type="compositionally biased region" description="Low complexity" evidence="1">
    <location>
        <begin position="89"/>
        <end position="114"/>
    </location>
</feature>
<dbReference type="RefSeq" id="WP_377340976.1">
    <property type="nucleotide sequence ID" value="NZ_JBHLUE010000016.1"/>
</dbReference>
<dbReference type="InterPro" id="IPR029068">
    <property type="entry name" value="Glyas_Bleomycin-R_OHBP_Dase"/>
</dbReference>
<dbReference type="Gene3D" id="3.10.180.10">
    <property type="entry name" value="2,3-Dihydroxybiphenyl 1,2-Dioxygenase, domain 1"/>
    <property type="match status" value="1"/>
</dbReference>
<proteinExistence type="predicted"/>
<sequence>MHRSRLFALIIDTPEADADRATGFWAAALGVTPRPYAPEPQFTNLPGVLPDAEVAVQAIGGDDAPRFHLDIETDDVGGRDGPAGRPRRGGAAAVAGVPHPAGARRPPALRTAGGERAGGLRRRRPGLGLSRRPPAP</sequence>
<evidence type="ECO:0000313" key="4">
    <source>
        <dbReference type="Proteomes" id="UP001589894"/>
    </source>
</evidence>
<reference evidence="3 4" key="1">
    <citation type="submission" date="2024-09" db="EMBL/GenBank/DDBJ databases">
        <authorList>
            <person name="Sun Q."/>
            <person name="Mori K."/>
        </authorList>
    </citation>
    <scope>NUCLEOTIDE SEQUENCE [LARGE SCALE GENOMIC DNA]</scope>
    <source>
        <strain evidence="3 4">TBRC 2205</strain>
    </source>
</reference>
<feature type="domain" description="Glyoxalase-like" evidence="2">
    <location>
        <begin position="10"/>
        <end position="101"/>
    </location>
</feature>
<gene>
    <name evidence="3" type="ORF">ACFFHU_19795</name>
</gene>
<organism evidence="3 4">
    <name type="scientific">Plantactinospora siamensis</name>
    <dbReference type="NCBI Taxonomy" id="555372"/>
    <lineage>
        <taxon>Bacteria</taxon>
        <taxon>Bacillati</taxon>
        <taxon>Actinomycetota</taxon>
        <taxon>Actinomycetes</taxon>
        <taxon>Micromonosporales</taxon>
        <taxon>Micromonosporaceae</taxon>
        <taxon>Plantactinospora</taxon>
    </lineage>
</organism>
<evidence type="ECO:0000256" key="1">
    <source>
        <dbReference type="SAM" id="MobiDB-lite"/>
    </source>
</evidence>
<comment type="caution">
    <text evidence="3">The sequence shown here is derived from an EMBL/GenBank/DDBJ whole genome shotgun (WGS) entry which is preliminary data.</text>
</comment>
<keyword evidence="4" id="KW-1185">Reference proteome</keyword>
<dbReference type="InterPro" id="IPR041581">
    <property type="entry name" value="Glyoxalase_6"/>
</dbReference>
<feature type="compositionally biased region" description="Low complexity" evidence="1">
    <location>
        <begin position="126"/>
        <end position="136"/>
    </location>
</feature>
<dbReference type="EMBL" id="JBHLUE010000016">
    <property type="protein sequence ID" value="MFC0566370.1"/>
    <property type="molecule type" value="Genomic_DNA"/>
</dbReference>
<evidence type="ECO:0000259" key="2">
    <source>
        <dbReference type="Pfam" id="PF18029"/>
    </source>
</evidence>